<keyword evidence="5 14" id="KW-0732">Signal</keyword>
<evidence type="ECO:0000256" key="9">
    <source>
        <dbReference type="ARBA" id="ARBA00023237"/>
    </source>
</evidence>
<dbReference type="InterPro" id="IPR036942">
    <property type="entry name" value="Beta-barrel_TonB_sf"/>
</dbReference>
<dbReference type="InterPro" id="IPR012910">
    <property type="entry name" value="Plug_dom"/>
</dbReference>
<evidence type="ECO:0000256" key="3">
    <source>
        <dbReference type="ARBA" id="ARBA00022452"/>
    </source>
</evidence>
<dbReference type="InterPro" id="IPR037066">
    <property type="entry name" value="Plug_dom_sf"/>
</dbReference>
<dbReference type="CDD" id="cd01347">
    <property type="entry name" value="ligand_gated_channel"/>
    <property type="match status" value="1"/>
</dbReference>
<keyword evidence="9 10" id="KW-0998">Cell outer membrane</keyword>
<comment type="caution">
    <text evidence="17">The sequence shown here is derived from an EMBL/GenBank/DDBJ whole genome shotgun (WGS) entry which is preliminary data.</text>
</comment>
<dbReference type="RefSeq" id="WP_370564035.1">
    <property type="nucleotide sequence ID" value="NZ_JBFWIB010000006.1"/>
</dbReference>
<evidence type="ECO:0000256" key="13">
    <source>
        <dbReference type="SAM" id="MobiDB-lite"/>
    </source>
</evidence>
<evidence type="ECO:0000256" key="12">
    <source>
        <dbReference type="RuleBase" id="RU003357"/>
    </source>
</evidence>
<feature type="region of interest" description="Disordered" evidence="13">
    <location>
        <begin position="222"/>
        <end position="254"/>
    </location>
</feature>
<keyword evidence="17" id="KW-0675">Receptor</keyword>
<keyword evidence="3 10" id="KW-1134">Transmembrane beta strand</keyword>
<gene>
    <name evidence="17" type="ORF">AB6713_05365</name>
</gene>
<comment type="subcellular location">
    <subcellularLocation>
        <location evidence="1 10">Cell outer membrane</location>
        <topology evidence="1 10">Multi-pass membrane protein</topology>
    </subcellularLocation>
</comment>
<dbReference type="PANTHER" id="PTHR30069">
    <property type="entry name" value="TONB-DEPENDENT OUTER MEMBRANE RECEPTOR"/>
    <property type="match status" value="1"/>
</dbReference>
<evidence type="ECO:0000256" key="7">
    <source>
        <dbReference type="ARBA" id="ARBA00023077"/>
    </source>
</evidence>
<dbReference type="InterPro" id="IPR000531">
    <property type="entry name" value="Beta-barrel_TonB"/>
</dbReference>
<keyword evidence="4 10" id="KW-0812">Transmembrane</keyword>
<feature type="domain" description="TonB-dependent receptor-like beta-barrel" evidence="15">
    <location>
        <begin position="254"/>
        <end position="633"/>
    </location>
</feature>
<evidence type="ECO:0000256" key="14">
    <source>
        <dbReference type="SAM" id="SignalP"/>
    </source>
</evidence>
<sequence length="662" mass="72213">MSLARVVPPALKPFLASTPSLLFAAVLVGLAGNTFAASPMESGATDLDAVVVTATASERTLDTAPASMSVITREELAARPVYDLADALRGEPGIGLTGVGLDRRGVSVRGMDPSYTMTLLDGMRVNNSIGAIAHSDYDLGWMPAEAIERVEIVRGPMSSLYGSEALGGVVNVISRSATDAWRGSLRANVGEPDAAGGARRQMAVYAGGPLVADTLGLSVFADRSRTDETPDPLVPGTSRREARDADSGSATLSWTPGEFHRVDLRWLGGREERVRHGLQSGSNPYIYESRDEVDREQWALSHRGRWGWGESGLRLSRASLDKINERAPGTPTGPQHLRDEIADGHLARMFGERHRVTVGGEWRRESLEDALVNDAGEDEATHRAVFVQDEITLADGWDLVLGDRYDRHQRFGGQHSPRAYLVHERGDWVFKGGAGRGFKAPTLKQLSPEYYASIAGLLELFGNPDLRPEVSTTYELAVQYRGDGWHAQATAFENRLRDLIEIVCVERCGQPGVMEIRTYRNVDRARLAGIELAGAVDLTDTLALEANYTYLDARDEEADRKLEMRSHHSGAATLAWAPVDAFTGRLRAEYIGSQLEYPSRGPAIAVPADTLYALDLSYRITDALTLRGGVENIGDARQDSIDLQYPYPQLGRSYHVGLNLSF</sequence>
<evidence type="ECO:0000259" key="15">
    <source>
        <dbReference type="Pfam" id="PF00593"/>
    </source>
</evidence>
<evidence type="ECO:0000313" key="17">
    <source>
        <dbReference type="EMBL" id="MEZ0474046.1"/>
    </source>
</evidence>
<feature type="domain" description="TonB-dependent receptor plug" evidence="16">
    <location>
        <begin position="62"/>
        <end position="169"/>
    </location>
</feature>
<feature type="chain" id="PRO_5045494013" evidence="14">
    <location>
        <begin position="37"/>
        <end position="662"/>
    </location>
</feature>
<reference evidence="17 18" key="1">
    <citation type="submission" date="2024-07" db="EMBL/GenBank/DDBJ databases">
        <title>Luteimonas salilacus sp. nov., isolated from the shore soil of Salt Lake in Tibet of China.</title>
        <authorList>
            <person name="Zhang X."/>
            <person name="Li A."/>
        </authorList>
    </citation>
    <scope>NUCLEOTIDE SEQUENCE [LARGE SCALE GENOMIC DNA]</scope>
    <source>
        <strain evidence="17 18">B3-2-R+30</strain>
    </source>
</reference>
<keyword evidence="2 10" id="KW-0813">Transport</keyword>
<dbReference type="InterPro" id="IPR010917">
    <property type="entry name" value="TonB_rcpt_CS"/>
</dbReference>
<evidence type="ECO:0000256" key="4">
    <source>
        <dbReference type="ARBA" id="ARBA00022692"/>
    </source>
</evidence>
<dbReference type="SUPFAM" id="SSF56935">
    <property type="entry name" value="Porins"/>
    <property type="match status" value="1"/>
</dbReference>
<dbReference type="Pfam" id="PF00593">
    <property type="entry name" value="TonB_dep_Rec_b-barrel"/>
    <property type="match status" value="1"/>
</dbReference>
<evidence type="ECO:0000256" key="8">
    <source>
        <dbReference type="ARBA" id="ARBA00023136"/>
    </source>
</evidence>
<dbReference type="Proteomes" id="UP001566331">
    <property type="component" value="Unassembled WGS sequence"/>
</dbReference>
<dbReference type="Pfam" id="PF07715">
    <property type="entry name" value="Plug"/>
    <property type="match status" value="1"/>
</dbReference>
<evidence type="ECO:0000256" key="2">
    <source>
        <dbReference type="ARBA" id="ARBA00022448"/>
    </source>
</evidence>
<evidence type="ECO:0000256" key="1">
    <source>
        <dbReference type="ARBA" id="ARBA00004571"/>
    </source>
</evidence>
<comment type="similarity">
    <text evidence="10 12">Belongs to the TonB-dependent receptor family.</text>
</comment>
<keyword evidence="6" id="KW-0406">Ion transport</keyword>
<keyword evidence="8 10" id="KW-0472">Membrane</keyword>
<evidence type="ECO:0000313" key="18">
    <source>
        <dbReference type="Proteomes" id="UP001566331"/>
    </source>
</evidence>
<proteinExistence type="inferred from homology"/>
<dbReference type="Gene3D" id="2.170.130.10">
    <property type="entry name" value="TonB-dependent receptor, plug domain"/>
    <property type="match status" value="1"/>
</dbReference>
<feature type="signal peptide" evidence="14">
    <location>
        <begin position="1"/>
        <end position="36"/>
    </location>
</feature>
<dbReference type="EMBL" id="JBFWIC010000005">
    <property type="protein sequence ID" value="MEZ0474046.1"/>
    <property type="molecule type" value="Genomic_DNA"/>
</dbReference>
<protein>
    <submittedName>
        <fullName evidence="17">TonB-dependent receptor</fullName>
    </submittedName>
</protein>
<evidence type="ECO:0000259" key="16">
    <source>
        <dbReference type="Pfam" id="PF07715"/>
    </source>
</evidence>
<dbReference type="InterPro" id="IPR039426">
    <property type="entry name" value="TonB-dep_rcpt-like"/>
</dbReference>
<keyword evidence="18" id="KW-1185">Reference proteome</keyword>
<organism evidence="17 18">
    <name type="scientific">Luteimonas salinilitoris</name>
    <dbReference type="NCBI Taxonomy" id="3237697"/>
    <lineage>
        <taxon>Bacteria</taxon>
        <taxon>Pseudomonadati</taxon>
        <taxon>Pseudomonadota</taxon>
        <taxon>Gammaproteobacteria</taxon>
        <taxon>Lysobacterales</taxon>
        <taxon>Lysobacteraceae</taxon>
        <taxon>Luteimonas</taxon>
    </lineage>
</organism>
<dbReference type="PROSITE" id="PS52016">
    <property type="entry name" value="TONB_DEPENDENT_REC_3"/>
    <property type="match status" value="1"/>
</dbReference>
<name>A0ABV4HMU9_9GAMM</name>
<evidence type="ECO:0000256" key="11">
    <source>
        <dbReference type="PROSITE-ProRule" id="PRU10144"/>
    </source>
</evidence>
<dbReference type="PANTHER" id="PTHR30069:SF53">
    <property type="entry name" value="COLICIN I RECEPTOR-RELATED"/>
    <property type="match status" value="1"/>
</dbReference>
<evidence type="ECO:0000256" key="5">
    <source>
        <dbReference type="ARBA" id="ARBA00022729"/>
    </source>
</evidence>
<dbReference type="PROSITE" id="PS01156">
    <property type="entry name" value="TONB_DEPENDENT_REC_2"/>
    <property type="match status" value="1"/>
</dbReference>
<evidence type="ECO:0000256" key="10">
    <source>
        <dbReference type="PROSITE-ProRule" id="PRU01360"/>
    </source>
</evidence>
<evidence type="ECO:0000256" key="6">
    <source>
        <dbReference type="ARBA" id="ARBA00023065"/>
    </source>
</evidence>
<accession>A0ABV4HMU9</accession>
<keyword evidence="7 12" id="KW-0798">TonB box</keyword>
<feature type="short sequence motif" description="TonB C-terminal box" evidence="11">
    <location>
        <begin position="645"/>
        <end position="662"/>
    </location>
</feature>
<dbReference type="Gene3D" id="2.40.170.20">
    <property type="entry name" value="TonB-dependent receptor, beta-barrel domain"/>
    <property type="match status" value="1"/>
</dbReference>